<dbReference type="EMBL" id="VSSQ01017409">
    <property type="protein sequence ID" value="MPM59689.1"/>
    <property type="molecule type" value="Genomic_DNA"/>
</dbReference>
<name>A0A645B2P7_9ZZZZ</name>
<dbReference type="AlphaFoldDB" id="A0A645B2P7"/>
<organism evidence="2">
    <name type="scientific">bioreactor metagenome</name>
    <dbReference type="NCBI Taxonomy" id="1076179"/>
    <lineage>
        <taxon>unclassified sequences</taxon>
        <taxon>metagenomes</taxon>
        <taxon>ecological metagenomes</taxon>
    </lineage>
</organism>
<protein>
    <recommendedName>
        <fullName evidence="1">Secretion system C-terminal sorting domain-containing protein</fullName>
    </recommendedName>
</protein>
<comment type="caution">
    <text evidence="2">The sequence shown here is derived from an EMBL/GenBank/DDBJ whole genome shotgun (WGS) entry which is preliminary data.</text>
</comment>
<dbReference type="InterPro" id="IPR026444">
    <property type="entry name" value="Secre_tail"/>
</dbReference>
<accession>A0A645B2P7</accession>
<dbReference type="NCBIfam" id="TIGR04183">
    <property type="entry name" value="Por_Secre_tail"/>
    <property type="match status" value="1"/>
</dbReference>
<evidence type="ECO:0000259" key="1">
    <source>
        <dbReference type="Pfam" id="PF18962"/>
    </source>
</evidence>
<evidence type="ECO:0000313" key="2">
    <source>
        <dbReference type="EMBL" id="MPM59689.1"/>
    </source>
</evidence>
<sequence>MQVVRLDPDQSGNIWVATGNGLTKISGVSGINDEENIKISISPNPATDFVSITTDETPSQISILNITGQVVQTINPVSAQTNIATNQLPSGVYFVKVNSNNRIITRKFIIE</sequence>
<reference evidence="2" key="1">
    <citation type="submission" date="2019-08" db="EMBL/GenBank/DDBJ databases">
        <authorList>
            <person name="Kucharzyk K."/>
            <person name="Murdoch R.W."/>
            <person name="Higgins S."/>
            <person name="Loffler F."/>
        </authorList>
    </citation>
    <scope>NUCLEOTIDE SEQUENCE</scope>
</reference>
<feature type="domain" description="Secretion system C-terminal sorting" evidence="1">
    <location>
        <begin position="41"/>
        <end position="110"/>
    </location>
</feature>
<dbReference type="Pfam" id="PF18962">
    <property type="entry name" value="Por_Secre_tail"/>
    <property type="match status" value="1"/>
</dbReference>
<gene>
    <name evidence="2" type="ORF">SDC9_106535</name>
</gene>
<proteinExistence type="predicted"/>